<name>A0AA86XKG8_9VIBR</name>
<dbReference type="Proteomes" id="UP000041625">
    <property type="component" value="Unassembled WGS sequence"/>
</dbReference>
<reference evidence="1 2" key="1">
    <citation type="submission" date="2014-06" db="EMBL/GenBank/DDBJ databases">
        <authorList>
            <person name="Le Roux F."/>
        </authorList>
    </citation>
    <scope>NUCLEOTIDE SEQUENCE [LARGE SCALE GENOMIC DNA]</scope>
    <source>
        <strain evidence="1 2">J2-31</strain>
    </source>
</reference>
<protein>
    <submittedName>
        <fullName evidence="1">Uncharacterized protein</fullName>
    </submittedName>
</protein>
<sequence>MNSIILVIIRMKRLFKQEVKDHEKHRIPQHRPVGRAQWRGSFGVTFLRNQGVDCFDSY</sequence>
<dbReference type="EMBL" id="CCKJ01000032">
    <property type="protein sequence ID" value="CDT64469.1"/>
    <property type="molecule type" value="Genomic_DNA"/>
</dbReference>
<comment type="caution">
    <text evidence="1">The sequence shown here is derived from an EMBL/GenBank/DDBJ whole genome shotgun (WGS) entry which is preliminary data.</text>
</comment>
<accession>A0AA86XKG8</accession>
<dbReference type="AlphaFoldDB" id="A0AA86XKG8"/>
<organism evidence="1 2">
    <name type="scientific">Vibrio coralliirubri</name>
    <dbReference type="NCBI Taxonomy" id="1516159"/>
    <lineage>
        <taxon>Bacteria</taxon>
        <taxon>Pseudomonadati</taxon>
        <taxon>Pseudomonadota</taxon>
        <taxon>Gammaproteobacteria</taxon>
        <taxon>Vibrionales</taxon>
        <taxon>Vibrionaceae</taxon>
        <taxon>Vibrio</taxon>
    </lineage>
</organism>
<keyword evidence="2" id="KW-1185">Reference proteome</keyword>
<proteinExistence type="predicted"/>
<evidence type="ECO:0000313" key="2">
    <source>
        <dbReference type="Proteomes" id="UP000041625"/>
    </source>
</evidence>
<evidence type="ECO:0000313" key="1">
    <source>
        <dbReference type="EMBL" id="CDT64469.1"/>
    </source>
</evidence>
<gene>
    <name evidence="1" type="ORF">VCR31J2_1270781</name>
</gene>